<reference evidence="3 4" key="1">
    <citation type="journal article" date="2015" name="Genome Announc.">
        <title>Expanding the biotechnology potential of lactobacilli through comparative genomics of 213 strains and associated genera.</title>
        <authorList>
            <person name="Sun Z."/>
            <person name="Harris H.M."/>
            <person name="McCann A."/>
            <person name="Guo C."/>
            <person name="Argimon S."/>
            <person name="Zhang W."/>
            <person name="Yang X."/>
            <person name="Jeffery I.B."/>
            <person name="Cooney J.C."/>
            <person name="Kagawa T.F."/>
            <person name="Liu W."/>
            <person name="Song Y."/>
            <person name="Salvetti E."/>
            <person name="Wrobel A."/>
            <person name="Rasinkangas P."/>
            <person name="Parkhill J."/>
            <person name="Rea M.C."/>
            <person name="O'Sullivan O."/>
            <person name="Ritari J."/>
            <person name="Douillard F.P."/>
            <person name="Paul Ross R."/>
            <person name="Yang R."/>
            <person name="Briner A.E."/>
            <person name="Felis G.E."/>
            <person name="de Vos W.M."/>
            <person name="Barrangou R."/>
            <person name="Klaenhammer T.R."/>
            <person name="Caufield P.W."/>
            <person name="Cui Y."/>
            <person name="Zhang H."/>
            <person name="O'Toole P.W."/>
        </authorList>
    </citation>
    <scope>NUCLEOTIDE SEQUENCE [LARGE SCALE GENOMIC DNA]</scope>
    <source>
        <strain evidence="3 4">DSM 19394</strain>
    </source>
</reference>
<name>A0A0R1LPL6_9LACO</name>
<dbReference type="Proteomes" id="UP000051955">
    <property type="component" value="Unassembled WGS sequence"/>
</dbReference>
<keyword evidence="2" id="KW-1133">Transmembrane helix</keyword>
<keyword evidence="4" id="KW-1185">Reference proteome</keyword>
<evidence type="ECO:0000313" key="4">
    <source>
        <dbReference type="Proteomes" id="UP000051955"/>
    </source>
</evidence>
<dbReference type="EMBL" id="AZDV01000026">
    <property type="protein sequence ID" value="KRK94665.1"/>
    <property type="molecule type" value="Genomic_DNA"/>
</dbReference>
<dbReference type="Pfam" id="PF04914">
    <property type="entry name" value="DltD"/>
    <property type="match status" value="1"/>
</dbReference>
<dbReference type="PATRIC" id="fig|1423715.3.peg.663"/>
<comment type="caution">
    <text evidence="3">The sequence shown here is derived from an EMBL/GenBank/DDBJ whole genome shotgun (WGS) entry which is preliminary data.</text>
</comment>
<evidence type="ECO:0000256" key="2">
    <source>
        <dbReference type="SAM" id="Phobius"/>
    </source>
</evidence>
<gene>
    <name evidence="3" type="ORF">FD25_GL000636</name>
</gene>
<dbReference type="AlphaFoldDB" id="A0A0R1LPL6"/>
<organism evidence="3 4">
    <name type="scientific">Levilactobacillus acidifarinae DSM 19394 = JCM 15949</name>
    <dbReference type="NCBI Taxonomy" id="1423715"/>
    <lineage>
        <taxon>Bacteria</taxon>
        <taxon>Bacillati</taxon>
        <taxon>Bacillota</taxon>
        <taxon>Bacilli</taxon>
        <taxon>Lactobacillales</taxon>
        <taxon>Lactobacillaceae</taxon>
        <taxon>Levilactobacillus</taxon>
    </lineage>
</organism>
<comment type="pathway">
    <text evidence="1">Cell wall biogenesis; lipoteichoic acid biosynthesis.</text>
</comment>
<dbReference type="InterPro" id="IPR023896">
    <property type="entry name" value="LTA_DltD"/>
</dbReference>
<accession>A0A0R1LPL6</accession>
<dbReference type="STRING" id="1423715.FD25_GL000636"/>
<dbReference type="NCBIfam" id="TIGR04092">
    <property type="entry name" value="LTA_DltD"/>
    <property type="match status" value="1"/>
</dbReference>
<dbReference type="GO" id="GO:0005886">
    <property type="term" value="C:plasma membrane"/>
    <property type="evidence" value="ECO:0007669"/>
    <property type="project" value="UniProtKB-UniRule"/>
</dbReference>
<feature type="transmembrane region" description="Helical" evidence="2">
    <location>
        <begin position="12"/>
        <end position="31"/>
    </location>
</feature>
<dbReference type="RefSeq" id="WP_057803807.1">
    <property type="nucleotide sequence ID" value="NZ_AZDV01000026.1"/>
</dbReference>
<dbReference type="GO" id="GO:0070395">
    <property type="term" value="P:lipoteichoic acid biosynthetic process"/>
    <property type="evidence" value="ECO:0007669"/>
    <property type="project" value="UniProtKB-UniRule"/>
</dbReference>
<keyword evidence="1 2" id="KW-0472">Membrane</keyword>
<dbReference type="InterPro" id="IPR006998">
    <property type="entry name" value="DltD"/>
</dbReference>
<evidence type="ECO:0000313" key="3">
    <source>
        <dbReference type="EMBL" id="KRK94665.1"/>
    </source>
</evidence>
<dbReference type="UniPathway" id="UPA00556"/>
<protein>
    <recommendedName>
        <fullName evidence="1">Protein DltD</fullName>
    </recommendedName>
</protein>
<proteinExistence type="inferred from homology"/>
<keyword evidence="2" id="KW-0812">Transmembrane</keyword>
<dbReference type="PANTHER" id="PTHR40039">
    <property type="entry name" value="PROTEIN DLTD"/>
    <property type="match status" value="1"/>
</dbReference>
<comment type="similarity">
    <text evidence="1">Belongs to the DltD family.</text>
</comment>
<keyword evidence="1" id="KW-1003">Cell membrane</keyword>
<dbReference type="PIRSF" id="PIRSF021438">
    <property type="entry name" value="DltD"/>
    <property type="match status" value="1"/>
</dbReference>
<dbReference type="OrthoDB" id="1700484at2"/>
<evidence type="ECO:0000256" key="1">
    <source>
        <dbReference type="PIRNR" id="PIRNR021438"/>
    </source>
</evidence>
<sequence>MGKRLLQALGPVLLAGILVLIVLFSPGNFGLKHVGVGTEKRAAVSLSANVLKGEHIKQAAFRENYVPFMGSSEWSRFEPTHPAVLAQKYRRSYRPFLLGARGTQSLTQFLVMQNLQGTLKNGRAVFVISPQWFVKDGMRPDAFAFYYSQLQTVEWLLKDRHSAMDRYAAQRLLHLPGAKSDQLLKAALHRTATGHALTAHQLFYLKLKRQLLTREDQFFSSVNLPSLNSAHVAQQAALLPRHESYQALDRLSVRLGREQTNNNRFGIRNQFYNQGLKKPVQQGKLRGFQRTLDYTRSPEFADFQLVLDQFARLHTNVLFVIPPVNAKWARYTGLSTTMLRQFDRKLRYQLQSQGFTHVCDLSRQGNVPYFMADTIHLGWRGWLAMDQRVKPFLTQPQARPHYQLNDQFYTKTWQQLSPNRLTQYATQH</sequence>
<dbReference type="PANTHER" id="PTHR40039:SF1">
    <property type="entry name" value="PROTEIN DLTD"/>
    <property type="match status" value="1"/>
</dbReference>